<name>A0ACB8UGC2_9APHY</name>
<proteinExistence type="predicted"/>
<sequence>MPSTSTTTTTANRTFMAGRSAFSRGPRTSGEWERPIPRPGSERQRRSLSDDTLRPPATPEPGSATSSHFHTSGDHSQHPSKRLGFLGEMLSSSTNSGTGGSTRGQSNQIPPRSHSRADSANLLRENAASPAPTMSKAHPSPSKLVSREMHRLGSLAHLPSLNSSISAPSTSSLTVTAQSSGMNVASSGTDTAWPTLHQLILPLFNGEPLKVPIEELNTLVKHHIQVVVSSTPSKALGSLEHDAAEIIQNGMVTLSAKLNGIEDEKMISRVVDLWTFFWGQVLPYVEGALLPLQTEPLLSSLYRMPKSHKPSSPVTMPQHGKGAGSSSFKAQQIDIRTMALQSFRDQIIYPVYHTLHEQLTIQREQAPGGSQHPKLQQMLLVLISQRSLPVAYSLTDPPPSAPPGDEAISLLLRDIRTPLSPQNGKEPGRRQYFAGTGAPSFLSAGLPRDRRGRIAQKTERQPYTVEEYDESMLGEETPKVGSGYSTEKNAAREREREFLESLRYVLWFIGCWTSDPRLARRAGDF</sequence>
<dbReference type="EMBL" id="MU274902">
    <property type="protein sequence ID" value="KAI0093316.1"/>
    <property type="molecule type" value="Genomic_DNA"/>
</dbReference>
<protein>
    <submittedName>
        <fullName evidence="1">HbrB-like-domain-containing protein</fullName>
    </submittedName>
</protein>
<dbReference type="Proteomes" id="UP001055072">
    <property type="component" value="Unassembled WGS sequence"/>
</dbReference>
<reference evidence="1" key="1">
    <citation type="journal article" date="2021" name="Environ. Microbiol.">
        <title>Gene family expansions and transcriptome signatures uncover fungal adaptations to wood decay.</title>
        <authorList>
            <person name="Hage H."/>
            <person name="Miyauchi S."/>
            <person name="Viragh M."/>
            <person name="Drula E."/>
            <person name="Min B."/>
            <person name="Chaduli D."/>
            <person name="Navarro D."/>
            <person name="Favel A."/>
            <person name="Norest M."/>
            <person name="Lesage-Meessen L."/>
            <person name="Balint B."/>
            <person name="Merenyi Z."/>
            <person name="de Eugenio L."/>
            <person name="Morin E."/>
            <person name="Martinez A.T."/>
            <person name="Baldrian P."/>
            <person name="Stursova M."/>
            <person name="Martinez M.J."/>
            <person name="Novotny C."/>
            <person name="Magnuson J.K."/>
            <person name="Spatafora J.W."/>
            <person name="Maurice S."/>
            <person name="Pangilinan J."/>
            <person name="Andreopoulos W."/>
            <person name="LaButti K."/>
            <person name="Hundley H."/>
            <person name="Na H."/>
            <person name="Kuo A."/>
            <person name="Barry K."/>
            <person name="Lipzen A."/>
            <person name="Henrissat B."/>
            <person name="Riley R."/>
            <person name="Ahrendt S."/>
            <person name="Nagy L.G."/>
            <person name="Grigoriev I.V."/>
            <person name="Martin F."/>
            <person name="Rosso M.N."/>
        </authorList>
    </citation>
    <scope>NUCLEOTIDE SEQUENCE</scope>
    <source>
        <strain evidence="1">CBS 384.51</strain>
    </source>
</reference>
<gene>
    <name evidence="1" type="ORF">BDY19DRAFT_923246</name>
</gene>
<comment type="caution">
    <text evidence="1">The sequence shown here is derived from an EMBL/GenBank/DDBJ whole genome shotgun (WGS) entry which is preliminary data.</text>
</comment>
<accession>A0ACB8UGC2</accession>
<keyword evidence="2" id="KW-1185">Reference proteome</keyword>
<evidence type="ECO:0000313" key="2">
    <source>
        <dbReference type="Proteomes" id="UP001055072"/>
    </source>
</evidence>
<organism evidence="1 2">
    <name type="scientific">Irpex rosettiformis</name>
    <dbReference type="NCBI Taxonomy" id="378272"/>
    <lineage>
        <taxon>Eukaryota</taxon>
        <taxon>Fungi</taxon>
        <taxon>Dikarya</taxon>
        <taxon>Basidiomycota</taxon>
        <taxon>Agaricomycotina</taxon>
        <taxon>Agaricomycetes</taxon>
        <taxon>Polyporales</taxon>
        <taxon>Irpicaceae</taxon>
        <taxon>Irpex</taxon>
    </lineage>
</organism>
<evidence type="ECO:0000313" key="1">
    <source>
        <dbReference type="EMBL" id="KAI0093316.1"/>
    </source>
</evidence>